<feature type="disulfide bond" evidence="3">
    <location>
        <begin position="268"/>
        <end position="278"/>
    </location>
</feature>
<protein>
    <submittedName>
        <fullName evidence="8">Scavenger receptor cysteine-rich domain superfamily protein-like</fullName>
    </submittedName>
</protein>
<keyword evidence="7" id="KW-1185">Reference proteome</keyword>
<evidence type="ECO:0000259" key="6">
    <source>
        <dbReference type="PROSITE" id="PS50287"/>
    </source>
</evidence>
<evidence type="ECO:0000256" key="4">
    <source>
        <dbReference type="SAM" id="SignalP"/>
    </source>
</evidence>
<dbReference type="InterPro" id="IPR001190">
    <property type="entry name" value="SRCR"/>
</dbReference>
<sequence>MNVATMVAVTLHTVLLTFALVELCSGHPLHRQAVVPKPLLSELPCTVGPLGMESQAIPDSSITASSSYSSGYLPSKARPNSGSAWAPTTLENQWLQVDLGVFTAIAGVIVRGRPNGNQYVQTFTVQYSATGESDDWESLADTEGETVQFEGNNGSGAPVTVDFPVALIGRFFRIIPATWVGHYWLSLEIRGCQDLDGMLRLLDGDGVLSGRVEIYHDNVWGAICNNGWDMKEASIVCHQLGFLEAEAATTVSLEDGDDIPIVMNRVSCKGSERRLVDCPFLCTGNHRCNGSQVAGVKCKPNIIRLAGGSNRSSGRVEIYQDYTWGTLCDTDWDVTDAEVVCRQLGFSGAEEAKSGAHFGQGEGPVFMDGLACDGSESRIIDCPSFCWEDLRCNHTRDAGVVCRQGSGESEGRSDIHLQ</sequence>
<dbReference type="PROSITE" id="PS00420">
    <property type="entry name" value="SRCR_1"/>
    <property type="match status" value="2"/>
</dbReference>
<proteinExistence type="predicted"/>
<keyword evidence="2 3" id="KW-1015">Disulfide bond</keyword>
<evidence type="ECO:0000256" key="1">
    <source>
        <dbReference type="ARBA" id="ARBA00022729"/>
    </source>
</evidence>
<dbReference type="FunFam" id="3.10.250.10:FF:000001">
    <property type="entry name" value="Lysyl oxidase 4 isoform X1"/>
    <property type="match status" value="1"/>
</dbReference>
<dbReference type="RefSeq" id="XP_022104992.1">
    <property type="nucleotide sequence ID" value="XM_022249300.1"/>
</dbReference>
<dbReference type="PRINTS" id="PR00258">
    <property type="entry name" value="SPERACTRCPTR"/>
</dbReference>
<feature type="disulfide bond" evidence="3">
    <location>
        <begin position="237"/>
        <end position="298"/>
    </location>
</feature>
<feature type="disulfide bond" evidence="3">
    <location>
        <begin position="372"/>
        <end position="382"/>
    </location>
</feature>
<dbReference type="OMA" id="WSSSECY"/>
<evidence type="ECO:0000256" key="3">
    <source>
        <dbReference type="PROSITE-ProRule" id="PRU00196"/>
    </source>
</evidence>
<evidence type="ECO:0000313" key="8">
    <source>
        <dbReference type="RefSeq" id="XP_022104992.1"/>
    </source>
</evidence>
<feature type="disulfide bond" evidence="3">
    <location>
        <begin position="341"/>
        <end position="402"/>
    </location>
</feature>
<dbReference type="Gene3D" id="3.10.250.10">
    <property type="entry name" value="SRCR-like domain"/>
    <property type="match status" value="2"/>
</dbReference>
<name>A0A8B7ZJ03_ACAPL</name>
<dbReference type="Gene3D" id="2.60.120.260">
    <property type="entry name" value="Galactose-binding domain-like"/>
    <property type="match status" value="1"/>
</dbReference>
<dbReference type="SMART" id="SM00231">
    <property type="entry name" value="FA58C"/>
    <property type="match status" value="1"/>
</dbReference>
<feature type="signal peptide" evidence="4">
    <location>
        <begin position="1"/>
        <end position="26"/>
    </location>
</feature>
<dbReference type="InterPro" id="IPR008979">
    <property type="entry name" value="Galactose-bd-like_sf"/>
</dbReference>
<organism evidence="7 8">
    <name type="scientific">Acanthaster planci</name>
    <name type="common">Crown-of-thorns starfish</name>
    <dbReference type="NCBI Taxonomy" id="133434"/>
    <lineage>
        <taxon>Eukaryota</taxon>
        <taxon>Metazoa</taxon>
        <taxon>Echinodermata</taxon>
        <taxon>Eleutherozoa</taxon>
        <taxon>Asterozoa</taxon>
        <taxon>Asteroidea</taxon>
        <taxon>Valvatacea</taxon>
        <taxon>Valvatida</taxon>
        <taxon>Acanthasteridae</taxon>
        <taxon>Acanthaster</taxon>
    </lineage>
</organism>
<feature type="disulfide bond" evidence="3">
    <location>
        <begin position="224"/>
        <end position="288"/>
    </location>
</feature>
<dbReference type="OrthoDB" id="536948at2759"/>
<dbReference type="GeneID" id="110986950"/>
<dbReference type="SMART" id="SM00202">
    <property type="entry name" value="SR"/>
    <property type="match status" value="2"/>
</dbReference>
<keyword evidence="1 4" id="KW-0732">Signal</keyword>
<dbReference type="PROSITE" id="PS50022">
    <property type="entry name" value="FA58C_3"/>
    <property type="match status" value="1"/>
</dbReference>
<dbReference type="PANTHER" id="PTHR48071:SF18">
    <property type="entry name" value="DELETED IN MALIGNANT BRAIN TUMORS 1 PROTEIN-RELATED"/>
    <property type="match status" value="1"/>
</dbReference>
<dbReference type="SUPFAM" id="SSF56487">
    <property type="entry name" value="SRCR-like"/>
    <property type="match status" value="2"/>
</dbReference>
<dbReference type="CDD" id="cd00057">
    <property type="entry name" value="FA58C"/>
    <property type="match status" value="1"/>
</dbReference>
<evidence type="ECO:0000313" key="7">
    <source>
        <dbReference type="Proteomes" id="UP000694845"/>
    </source>
</evidence>
<evidence type="ECO:0000259" key="5">
    <source>
        <dbReference type="PROSITE" id="PS50022"/>
    </source>
</evidence>
<dbReference type="PROSITE" id="PS50287">
    <property type="entry name" value="SRCR_2"/>
    <property type="match status" value="2"/>
</dbReference>
<feature type="chain" id="PRO_5034674875" evidence="4">
    <location>
        <begin position="27"/>
        <end position="418"/>
    </location>
</feature>
<reference evidence="8" key="1">
    <citation type="submission" date="2025-08" db="UniProtKB">
        <authorList>
            <consortium name="RefSeq"/>
        </authorList>
    </citation>
    <scope>IDENTIFICATION</scope>
</reference>
<feature type="domain" description="F5/8 type C" evidence="5">
    <location>
        <begin position="45"/>
        <end position="192"/>
    </location>
</feature>
<dbReference type="FunFam" id="3.10.250.10:FF:000032">
    <property type="entry name" value="Si:dkey-14d8.20"/>
    <property type="match status" value="1"/>
</dbReference>
<feature type="domain" description="SRCR" evidence="6">
    <location>
        <begin position="303"/>
        <end position="403"/>
    </location>
</feature>
<dbReference type="KEGG" id="aplc:110986950"/>
<feature type="disulfide bond" evidence="3">
    <location>
        <begin position="328"/>
        <end position="392"/>
    </location>
</feature>
<dbReference type="AlphaFoldDB" id="A0A8B7ZJ03"/>
<dbReference type="PANTHER" id="PTHR48071">
    <property type="entry name" value="SRCR DOMAIN-CONTAINING PROTEIN"/>
    <property type="match status" value="1"/>
</dbReference>
<dbReference type="GO" id="GO:0016020">
    <property type="term" value="C:membrane"/>
    <property type="evidence" value="ECO:0007669"/>
    <property type="project" value="InterPro"/>
</dbReference>
<gene>
    <name evidence="8" type="primary">LOC110986950</name>
</gene>
<accession>A0A8B7ZJ03</accession>
<feature type="domain" description="SRCR" evidence="6">
    <location>
        <begin position="199"/>
        <end position="299"/>
    </location>
</feature>
<dbReference type="Pfam" id="PF00530">
    <property type="entry name" value="SRCR"/>
    <property type="match status" value="2"/>
</dbReference>
<dbReference type="Pfam" id="PF00754">
    <property type="entry name" value="F5_F8_type_C"/>
    <property type="match status" value="1"/>
</dbReference>
<evidence type="ECO:0000256" key="2">
    <source>
        <dbReference type="ARBA" id="ARBA00023157"/>
    </source>
</evidence>
<dbReference type="InterPro" id="IPR036772">
    <property type="entry name" value="SRCR-like_dom_sf"/>
</dbReference>
<dbReference type="SUPFAM" id="SSF49785">
    <property type="entry name" value="Galactose-binding domain-like"/>
    <property type="match status" value="1"/>
</dbReference>
<dbReference type="Proteomes" id="UP000694845">
    <property type="component" value="Unplaced"/>
</dbReference>
<dbReference type="InterPro" id="IPR000421">
    <property type="entry name" value="FA58C"/>
</dbReference>